<dbReference type="RefSeq" id="WP_117231289.1">
    <property type="nucleotide sequence ID" value="NZ_CP061725.1"/>
</dbReference>
<dbReference type="CDD" id="cd03801">
    <property type="entry name" value="GT4_PimA-like"/>
    <property type="match status" value="1"/>
</dbReference>
<reference evidence="1 2" key="1">
    <citation type="submission" date="2018-08" db="EMBL/GenBank/DDBJ databases">
        <title>Verrucosispora craniellae sp. nov., isolated from a marine sponge in the South China Sea.</title>
        <authorList>
            <person name="Li L."/>
            <person name="Lin H.W."/>
        </authorList>
    </citation>
    <scope>NUCLEOTIDE SEQUENCE [LARGE SCALE GENOMIC DNA]</scope>
    <source>
        <strain evidence="1 2">LHW63014</strain>
    </source>
</reference>
<dbReference type="PANTHER" id="PTHR12526">
    <property type="entry name" value="GLYCOSYLTRANSFERASE"/>
    <property type="match status" value="1"/>
</dbReference>
<dbReference type="Gene3D" id="3.40.50.2000">
    <property type="entry name" value="Glycogen Phosphorylase B"/>
    <property type="match status" value="2"/>
</dbReference>
<protein>
    <submittedName>
        <fullName evidence="1">Glycosyltransferase</fullName>
    </submittedName>
</protein>
<dbReference type="OrthoDB" id="4543053at2"/>
<dbReference type="SUPFAM" id="SSF53756">
    <property type="entry name" value="UDP-Glycosyltransferase/glycogen phosphorylase"/>
    <property type="match status" value="1"/>
</dbReference>
<organism evidence="1 2">
    <name type="scientific">Micromonospora craniellae</name>
    <dbReference type="NCBI Taxonomy" id="2294034"/>
    <lineage>
        <taxon>Bacteria</taxon>
        <taxon>Bacillati</taxon>
        <taxon>Actinomycetota</taxon>
        <taxon>Actinomycetes</taxon>
        <taxon>Micromonosporales</taxon>
        <taxon>Micromonosporaceae</taxon>
        <taxon>Micromonospora</taxon>
    </lineage>
</organism>
<proteinExistence type="predicted"/>
<keyword evidence="2" id="KW-1185">Reference proteome</keyword>
<name>A0A372FRB0_9ACTN</name>
<dbReference type="EMBL" id="QVFU01000094">
    <property type="protein sequence ID" value="RFS40961.1"/>
    <property type="molecule type" value="Genomic_DNA"/>
</dbReference>
<sequence>MRILLIGPHHTGGSIPPYLDVFTAALRFLGVQVERLGSSGVPYDKEQDRFWTAERVRQEAESMLADVDVNAYDLISIHFGNLDVEQLLPHLWPARRPPAVYHVHSLDWALFTDHVPEPDLREAVNRGVAGMDAFVCFGAYGAERLETVAGPDAPRLVSWLPTTIPSGTLPRYPKCIAADLEPSARRPLGSLYGYTAPWKDTENLIAACKRTKEPGRIIVAGPFWDDPSQAGMDLAAEVRGATHGSTQLRVEPTYLDAAARLALVTATDFAIFPYRAQPTFQGSGAIADYLAHGVPVLATDVANMAELIGDAGVIMEPANPQSLADAVDRFIRDVQHRKALASAARYRARRFSAVHHAARCLQFYDSLIRR</sequence>
<comment type="caution">
    <text evidence="1">The sequence shown here is derived from an EMBL/GenBank/DDBJ whole genome shotgun (WGS) entry which is preliminary data.</text>
</comment>
<dbReference type="PANTHER" id="PTHR12526:SF635">
    <property type="entry name" value="GLYCOSYL TRANSFERASE GROUP 1"/>
    <property type="match status" value="1"/>
</dbReference>
<evidence type="ECO:0000313" key="2">
    <source>
        <dbReference type="Proteomes" id="UP000262621"/>
    </source>
</evidence>
<keyword evidence="1" id="KW-0808">Transferase</keyword>
<accession>A0A372FRB0</accession>
<dbReference type="AlphaFoldDB" id="A0A372FRB0"/>
<dbReference type="Proteomes" id="UP000262621">
    <property type="component" value="Unassembled WGS sequence"/>
</dbReference>
<gene>
    <name evidence="1" type="ORF">D0Q02_30080</name>
</gene>
<dbReference type="Pfam" id="PF13692">
    <property type="entry name" value="Glyco_trans_1_4"/>
    <property type="match status" value="1"/>
</dbReference>
<evidence type="ECO:0000313" key="1">
    <source>
        <dbReference type="EMBL" id="RFS40961.1"/>
    </source>
</evidence>
<dbReference type="GO" id="GO:0016757">
    <property type="term" value="F:glycosyltransferase activity"/>
    <property type="evidence" value="ECO:0007669"/>
    <property type="project" value="TreeGrafter"/>
</dbReference>